<dbReference type="InterPro" id="IPR006598">
    <property type="entry name" value="CAP10"/>
</dbReference>
<proteinExistence type="predicted"/>
<accession>A0AB34FDT6</accession>
<dbReference type="Proteomes" id="UP001163105">
    <property type="component" value="Unassembled WGS sequence"/>
</dbReference>
<feature type="transmembrane region" description="Helical" evidence="1">
    <location>
        <begin position="12"/>
        <end position="33"/>
    </location>
</feature>
<comment type="caution">
    <text evidence="3">The sequence shown here is derived from an EMBL/GenBank/DDBJ whole genome shotgun (WGS) entry which is preliminary data.</text>
</comment>
<dbReference type="PANTHER" id="PTHR12203">
    <property type="entry name" value="KDEL LYS-ASP-GLU-LEU CONTAINING - RELATED"/>
    <property type="match status" value="1"/>
</dbReference>
<keyword evidence="1" id="KW-0472">Membrane</keyword>
<dbReference type="SMART" id="SM00672">
    <property type="entry name" value="CAP10"/>
    <property type="match status" value="1"/>
</dbReference>
<dbReference type="AlphaFoldDB" id="A0AB34FDT6"/>
<dbReference type="PANTHER" id="PTHR12203:SF22">
    <property type="entry name" value="CAPSULE ASSOCIATED PROTEIN"/>
    <property type="match status" value="1"/>
</dbReference>
<gene>
    <name evidence="3" type="ORF">O9K51_10801</name>
</gene>
<evidence type="ECO:0000256" key="1">
    <source>
        <dbReference type="SAM" id="Phobius"/>
    </source>
</evidence>
<dbReference type="Pfam" id="PF05686">
    <property type="entry name" value="Glyco_transf_90"/>
    <property type="match status" value="1"/>
</dbReference>
<feature type="domain" description="Glycosyl transferase CAP10" evidence="2">
    <location>
        <begin position="387"/>
        <end position="603"/>
    </location>
</feature>
<reference evidence="3" key="1">
    <citation type="submission" date="2023-01" db="EMBL/GenBank/DDBJ databases">
        <title>The growth and conidiation of Purpureocillium lavendulum are regulated by nitrogen source and histone H3K14 acetylation.</title>
        <authorList>
            <person name="Tang P."/>
            <person name="Han J."/>
            <person name="Zhang C."/>
            <person name="Tang P."/>
            <person name="Qi F."/>
            <person name="Zhang K."/>
            <person name="Liang L."/>
        </authorList>
    </citation>
    <scope>NUCLEOTIDE SEQUENCE</scope>
    <source>
        <strain evidence="3">YMF1.00683</strain>
    </source>
</reference>
<sequence>MALVVGVRRRQRFYLVAVALVFTVGLVVVAHFLPDVGLPTSWIRGRPKPWTAKNTYAHVLDHLIRDSNSRFQKLLGARSITVEEATAKYRERRGRHPPPGFDVWFAQAQKDSAIVVEEFFDRIHHDLNPFWALNPKDLRELVSSQPQLIRVRAGKVGFETDDPNRQPWIQLWTALIKETEPHLPDLDMVVNIMDENRLLVPWDEINRYASEERAKRKFVDPKAAKTAYGELADAPRQNPYDPGWITSDANKYWDYLRAACPPDSLARNVTGLTSFDGAIKYPHGPMPYMRGGFVENVTMARDPCLQPHLRGMHGAFIESVSMSTTQQLFPMFAGSKLPQNNEVVIPGAMYLSGREFYNGGEWQGPEWPRKKDGLMWRGTASGGRNKADNWWHFHRHRWVQMLNGTTVGAVESGNAARGPSLDIPVYWMPAHLKGRLGKWLSTFADVAFVNLECFPREQEEVGFWPFKRIETKRTCAYTSPYMAVMPSVPMKKQYEYKYLPDVDGNSFSGRWRAFLRSTSLPLKATIYTEWHDDRFVPWVHYVPFDNSYRDIYAVMDYFLAHDEAAETIATEGKRWAEQVYRREDMKLYVWRLLLEYARVMDDDRDLLAYVADLI</sequence>
<keyword evidence="4" id="KW-1185">Reference proteome</keyword>
<protein>
    <submittedName>
        <fullName evidence="3">Lipopolysaccharide-modifying protein</fullName>
    </submittedName>
</protein>
<evidence type="ECO:0000313" key="3">
    <source>
        <dbReference type="EMBL" id="KAJ6436682.1"/>
    </source>
</evidence>
<keyword evidence="1" id="KW-0812">Transmembrane</keyword>
<dbReference type="InterPro" id="IPR051091">
    <property type="entry name" value="O-Glucosyltr/Glycosyltrsf_90"/>
</dbReference>
<evidence type="ECO:0000259" key="2">
    <source>
        <dbReference type="SMART" id="SM00672"/>
    </source>
</evidence>
<dbReference type="EMBL" id="JAQHRD010000018">
    <property type="protein sequence ID" value="KAJ6436682.1"/>
    <property type="molecule type" value="Genomic_DNA"/>
</dbReference>
<keyword evidence="1" id="KW-1133">Transmembrane helix</keyword>
<organism evidence="3 4">
    <name type="scientific">Purpureocillium lavendulum</name>
    <dbReference type="NCBI Taxonomy" id="1247861"/>
    <lineage>
        <taxon>Eukaryota</taxon>
        <taxon>Fungi</taxon>
        <taxon>Dikarya</taxon>
        <taxon>Ascomycota</taxon>
        <taxon>Pezizomycotina</taxon>
        <taxon>Sordariomycetes</taxon>
        <taxon>Hypocreomycetidae</taxon>
        <taxon>Hypocreales</taxon>
        <taxon>Ophiocordycipitaceae</taxon>
        <taxon>Purpureocillium</taxon>
    </lineage>
</organism>
<evidence type="ECO:0000313" key="4">
    <source>
        <dbReference type="Proteomes" id="UP001163105"/>
    </source>
</evidence>
<name>A0AB34FDT6_9HYPO</name>